<protein>
    <submittedName>
        <fullName evidence="1">Uncharacterized protein</fullName>
    </submittedName>
</protein>
<accession>A0A8C6SKN0</accession>
<proteinExistence type="predicted"/>
<organism evidence="1 2">
    <name type="scientific">Neogobius melanostomus</name>
    <name type="common">round goby</name>
    <dbReference type="NCBI Taxonomy" id="47308"/>
    <lineage>
        <taxon>Eukaryota</taxon>
        <taxon>Metazoa</taxon>
        <taxon>Chordata</taxon>
        <taxon>Craniata</taxon>
        <taxon>Vertebrata</taxon>
        <taxon>Euteleostomi</taxon>
        <taxon>Actinopterygii</taxon>
        <taxon>Neopterygii</taxon>
        <taxon>Teleostei</taxon>
        <taxon>Neoteleostei</taxon>
        <taxon>Acanthomorphata</taxon>
        <taxon>Gobiaria</taxon>
        <taxon>Gobiiformes</taxon>
        <taxon>Gobioidei</taxon>
        <taxon>Gobiidae</taxon>
        <taxon>Benthophilinae</taxon>
        <taxon>Neogobiini</taxon>
        <taxon>Neogobius</taxon>
    </lineage>
</organism>
<dbReference type="Proteomes" id="UP000694523">
    <property type="component" value="Unplaced"/>
</dbReference>
<reference evidence="1" key="1">
    <citation type="submission" date="2025-08" db="UniProtKB">
        <authorList>
            <consortium name="Ensembl"/>
        </authorList>
    </citation>
    <scope>IDENTIFICATION</scope>
</reference>
<name>A0A8C6SKN0_9GOBI</name>
<evidence type="ECO:0000313" key="1">
    <source>
        <dbReference type="Ensembl" id="ENSNMLP00000007685.1"/>
    </source>
</evidence>
<dbReference type="AlphaFoldDB" id="A0A8C6SKN0"/>
<sequence length="124" mass="14312">ISVMSSSCGRNGAWFGLCGKHFNRSSLSTLMNHICPRPFIYLLCSPSQHRTDILAWICTTQHRLIINVIIFTEMASFGQELMLCKATDVDLIRVRAQFIHKVQKFKVLHSDVKFQENQSIKHQY</sequence>
<keyword evidence="2" id="KW-1185">Reference proteome</keyword>
<evidence type="ECO:0000313" key="2">
    <source>
        <dbReference type="Proteomes" id="UP000694523"/>
    </source>
</evidence>
<dbReference type="Ensembl" id="ENSNMLT00000008751.1">
    <property type="protein sequence ID" value="ENSNMLP00000007685.1"/>
    <property type="gene ID" value="ENSNMLG00000005515.1"/>
</dbReference>
<reference evidence="1" key="2">
    <citation type="submission" date="2025-09" db="UniProtKB">
        <authorList>
            <consortium name="Ensembl"/>
        </authorList>
    </citation>
    <scope>IDENTIFICATION</scope>
</reference>